<name>A0A4Y3RXU8_9ACTN</name>
<dbReference type="RefSeq" id="WP_141300652.1">
    <property type="nucleotide sequence ID" value="NZ_BJMN01000046.1"/>
</dbReference>
<organism evidence="3 4">
    <name type="scientific">Streptomyces gardneri</name>
    <dbReference type="NCBI Taxonomy" id="66892"/>
    <lineage>
        <taxon>Bacteria</taxon>
        <taxon>Bacillati</taxon>
        <taxon>Actinomycetota</taxon>
        <taxon>Actinomycetes</taxon>
        <taxon>Kitasatosporales</taxon>
        <taxon>Streptomycetaceae</taxon>
        <taxon>Streptomyces</taxon>
    </lineage>
</organism>
<feature type="region of interest" description="Disordered" evidence="1">
    <location>
        <begin position="23"/>
        <end position="44"/>
    </location>
</feature>
<sequence length="119" mass="12530">MATPPTEDRHAATEARLRAALTARAAQVTHHDLRREPPPQGRARSLRGLYGRGLAALAVAAAVAAVCLLALLPESRLNPTPVQPARPPATTTDRPAPEQPPMPRPSAQTPRVVPPAPAD</sequence>
<feature type="region of interest" description="Disordered" evidence="1">
    <location>
        <begin position="74"/>
        <end position="119"/>
    </location>
</feature>
<comment type="caution">
    <text evidence="3">The sequence shown here is derived from an EMBL/GenBank/DDBJ whole genome shotgun (WGS) entry which is preliminary data.</text>
</comment>
<protein>
    <submittedName>
        <fullName evidence="3">Uncharacterized protein</fullName>
    </submittedName>
</protein>
<dbReference type="Proteomes" id="UP000315226">
    <property type="component" value="Unassembled WGS sequence"/>
</dbReference>
<gene>
    <name evidence="3" type="ORF">SGA01_63150</name>
</gene>
<keyword evidence="2" id="KW-1133">Transmembrane helix</keyword>
<keyword evidence="4" id="KW-1185">Reference proteome</keyword>
<dbReference type="AlphaFoldDB" id="A0A4Y3RXU8"/>
<evidence type="ECO:0000256" key="2">
    <source>
        <dbReference type="SAM" id="Phobius"/>
    </source>
</evidence>
<keyword evidence="2" id="KW-0472">Membrane</keyword>
<keyword evidence="2" id="KW-0812">Transmembrane</keyword>
<evidence type="ECO:0000256" key="1">
    <source>
        <dbReference type="SAM" id="MobiDB-lite"/>
    </source>
</evidence>
<evidence type="ECO:0000313" key="4">
    <source>
        <dbReference type="Proteomes" id="UP000315226"/>
    </source>
</evidence>
<proteinExistence type="predicted"/>
<evidence type="ECO:0000313" key="3">
    <source>
        <dbReference type="EMBL" id="GEB60710.1"/>
    </source>
</evidence>
<reference evidence="3 4" key="1">
    <citation type="submission" date="2019-06" db="EMBL/GenBank/DDBJ databases">
        <title>Whole genome shotgun sequence of Streptomyces gardneri NBRC 12865.</title>
        <authorList>
            <person name="Hosoyama A."/>
            <person name="Uohara A."/>
            <person name="Ohji S."/>
            <person name="Ichikawa N."/>
        </authorList>
    </citation>
    <scope>NUCLEOTIDE SEQUENCE [LARGE SCALE GENOMIC DNA]</scope>
    <source>
        <strain evidence="3 4">NBRC 12865</strain>
    </source>
</reference>
<feature type="transmembrane region" description="Helical" evidence="2">
    <location>
        <begin position="49"/>
        <end position="72"/>
    </location>
</feature>
<accession>A0A4Y3RXU8</accession>
<dbReference type="EMBL" id="BJMN01000046">
    <property type="protein sequence ID" value="GEB60710.1"/>
    <property type="molecule type" value="Genomic_DNA"/>
</dbReference>